<accession>A0AA42IC26</accession>
<dbReference type="EMBL" id="JAOCDR010000002">
    <property type="protein sequence ID" value="MDH0654815.1"/>
    <property type="molecule type" value="Genomic_DNA"/>
</dbReference>
<gene>
    <name evidence="2" type="ORF">N5D11_01540</name>
</gene>
<dbReference type="InterPro" id="IPR008557">
    <property type="entry name" value="PhoX"/>
</dbReference>
<evidence type="ECO:0000256" key="1">
    <source>
        <dbReference type="SAM" id="MobiDB-lite"/>
    </source>
</evidence>
<dbReference type="Proteomes" id="UP001161099">
    <property type="component" value="Unassembled WGS sequence"/>
</dbReference>
<evidence type="ECO:0000313" key="2">
    <source>
        <dbReference type="EMBL" id="MDH0654815.1"/>
    </source>
</evidence>
<organism evidence="2 3">
    <name type="scientific">Acinetobacter johnsonii</name>
    <dbReference type="NCBI Taxonomy" id="40214"/>
    <lineage>
        <taxon>Bacteria</taxon>
        <taxon>Pseudomonadati</taxon>
        <taxon>Pseudomonadota</taxon>
        <taxon>Gammaproteobacteria</taxon>
        <taxon>Moraxellales</taxon>
        <taxon>Moraxellaceae</taxon>
        <taxon>Acinetobacter</taxon>
    </lineage>
</organism>
<dbReference type="AlphaFoldDB" id="A0AA42IC26"/>
<proteinExistence type="predicted"/>
<protein>
    <submittedName>
        <fullName evidence="2">PhoX family phosphatase</fullName>
    </submittedName>
</protein>
<dbReference type="RefSeq" id="WP_279697767.1">
    <property type="nucleotide sequence ID" value="NZ_JAOCDR010000002.1"/>
</dbReference>
<comment type="caution">
    <text evidence="2">The sequence shown here is derived from an EMBL/GenBank/DDBJ whole genome shotgun (WGS) entry which is preliminary data.</text>
</comment>
<dbReference type="PANTHER" id="PTHR35399">
    <property type="entry name" value="SLR8030 PROTEIN"/>
    <property type="match status" value="1"/>
</dbReference>
<dbReference type="SUPFAM" id="SSF101898">
    <property type="entry name" value="NHL repeat"/>
    <property type="match status" value="1"/>
</dbReference>
<dbReference type="PANTHER" id="PTHR35399:SF2">
    <property type="entry name" value="DUF839 DOMAIN-CONTAINING PROTEIN"/>
    <property type="match status" value="1"/>
</dbReference>
<evidence type="ECO:0000313" key="3">
    <source>
        <dbReference type="Proteomes" id="UP001161099"/>
    </source>
</evidence>
<sequence>MTEQMPFNDDYDSNNSGNAEFSELFNKKITRRDLITKTAGGAAALTLAASLTGCGDDDNNDSTPTTPEPSKESSLEFKAVNKNTLNEFTVPEGYEARVLYALGDPITSGLEEWDDSKIPTGASFTLRSGECHDGMTFFGMQNSTFNATTSDTGLLVMNHEYIDNPNILHPAGHTHGLGEDNIQLTTGLIPRVEDEALREINCHGVSVISVNKNPTTQSVNVDKSSNLNRRITAATPMDIRGPVKGNVLLQNRLSPEGTFSFGTINNCGNGYTPWGTYLATEENFNQYFSRDDAKQDANKKVALARYKIPANSSYKWHTAIASEASLSTDITKHGKVNLANAQDLYERWLVKATDGTAQQDFRHSDNTFGWIVEIDPFNGTERPVKRTALGRFAHEDCRASRAIKGQPLAFYMGDDSQGEYIYKFVSDTNWDPADINKGYTAGDKYMDHGKLYVAKFHFDEATQKATGEWIELNISNPIISGYSKYKFSDQADVLVNTRLAADAVGATKMDRPEWVAVNPHNGEVYVTLTNNSSRTAETTDAANPRSYIDQKAGKDQKGNVNGHIIRFREDADQVTASKFVWDIFLFGAQALNDAGQANPENLSKLNANNDFSSPDGMWFDPRGVLWIQTDDGAYTDQTNCMMLAALPGSIGDGKTETSTVGKKTPMGLSLDDKKLRRFLTGPSGCEITGVTMTPDYKAIFVNAQHPGGVWPSNHSNTVSGGKGTRPRSGTVVITRKDGGEIAGEGLIQAK</sequence>
<reference evidence="2" key="1">
    <citation type="submission" date="2022-09" db="EMBL/GenBank/DDBJ databases">
        <title>Intensive care unit water sources are persistently colonized with multi-drug resistant bacteria and are the site of extensive horizontal gene transfer of antibiotic resistance genes.</title>
        <authorList>
            <person name="Diorio-Toth L."/>
        </authorList>
    </citation>
    <scope>NUCLEOTIDE SEQUENCE</scope>
    <source>
        <strain evidence="2">GD03851</strain>
    </source>
</reference>
<dbReference type="Pfam" id="PF05787">
    <property type="entry name" value="PhoX"/>
    <property type="match status" value="1"/>
</dbReference>
<name>A0AA42IC26_ACIJO</name>
<feature type="region of interest" description="Disordered" evidence="1">
    <location>
        <begin position="53"/>
        <end position="75"/>
    </location>
</feature>